<dbReference type="Gene3D" id="3.30.70.890">
    <property type="entry name" value="GHMP kinase, C-terminal domain"/>
    <property type="match status" value="1"/>
</dbReference>
<evidence type="ECO:0000259" key="10">
    <source>
        <dbReference type="Pfam" id="PF00288"/>
    </source>
</evidence>
<sequence>MIVFPNCKINLGLNIISKRSDGFHNLETVFYPLPLRDSLEIISDESGDVSFTSSGISIPGSAEGNLCIKAYDLLKKDFPQLPGIKMHLHKSIPIGAGLGGGSADGAYTLLLLNRKFQLAISEENLIDYALQLGSDCPFFIINKPCFATGRGEQMEPLPVDLAAYKFVIVNPQIHINTGWAFSQLSPAKPVQSVKDIVCQPVENWKASLFNDFEQPVVKQYPEIAGIKDTLYAQGAVYASMSGSGSTVYGLFPAPATPQFDFPAHYLALDLPSI</sequence>
<gene>
    <name evidence="9 12" type="primary">ispE</name>
    <name evidence="12" type="ORF">QTN47_03790</name>
</gene>
<dbReference type="HAMAP" id="MF_00061">
    <property type="entry name" value="IspE"/>
    <property type="match status" value="1"/>
</dbReference>
<evidence type="ECO:0000256" key="2">
    <source>
        <dbReference type="ARBA" id="ARBA00012052"/>
    </source>
</evidence>
<dbReference type="EC" id="2.7.1.148" evidence="2 9"/>
<dbReference type="InterPro" id="IPR006204">
    <property type="entry name" value="GHMP_kinase_N_dom"/>
</dbReference>
<evidence type="ECO:0000256" key="7">
    <source>
        <dbReference type="ARBA" id="ARBA00022840"/>
    </source>
</evidence>
<comment type="function">
    <text evidence="9">Catalyzes the phosphorylation of the position 2 hydroxy group of 4-diphosphocytidyl-2C-methyl-D-erythritol.</text>
</comment>
<keyword evidence="6 9" id="KW-0418">Kinase</keyword>
<feature type="domain" description="GHMP kinase C-terminal" evidence="11">
    <location>
        <begin position="209"/>
        <end position="252"/>
    </location>
</feature>
<evidence type="ECO:0000256" key="4">
    <source>
        <dbReference type="ARBA" id="ARBA00022679"/>
    </source>
</evidence>
<dbReference type="PANTHER" id="PTHR43527">
    <property type="entry name" value="4-DIPHOSPHOCYTIDYL-2-C-METHYL-D-ERYTHRITOL KINASE, CHLOROPLASTIC"/>
    <property type="match status" value="1"/>
</dbReference>
<feature type="active site" evidence="9">
    <location>
        <position position="8"/>
    </location>
</feature>
<evidence type="ECO:0000256" key="8">
    <source>
        <dbReference type="ARBA" id="ARBA00032554"/>
    </source>
</evidence>
<dbReference type="Proteomes" id="UP001560573">
    <property type="component" value="Unassembled WGS sequence"/>
</dbReference>
<dbReference type="InterPro" id="IPR020568">
    <property type="entry name" value="Ribosomal_Su5_D2-typ_SF"/>
</dbReference>
<dbReference type="SUPFAM" id="SSF54211">
    <property type="entry name" value="Ribosomal protein S5 domain 2-like"/>
    <property type="match status" value="1"/>
</dbReference>
<dbReference type="Pfam" id="PF08544">
    <property type="entry name" value="GHMP_kinases_C"/>
    <property type="match status" value="1"/>
</dbReference>
<dbReference type="PIRSF" id="PIRSF010376">
    <property type="entry name" value="IspE"/>
    <property type="match status" value="1"/>
</dbReference>
<reference evidence="12 13" key="1">
    <citation type="submission" date="2023-07" db="EMBL/GenBank/DDBJ databases">
        <authorList>
            <person name="Lian W.-H."/>
        </authorList>
    </citation>
    <scope>NUCLEOTIDE SEQUENCE [LARGE SCALE GENOMIC DNA]</scope>
    <source>
        <strain evidence="12 13">SYSU DXS3180</strain>
    </source>
</reference>
<feature type="binding site" evidence="9">
    <location>
        <begin position="93"/>
        <end position="103"/>
    </location>
    <ligand>
        <name>ATP</name>
        <dbReference type="ChEBI" id="CHEBI:30616"/>
    </ligand>
</feature>
<keyword evidence="4 9" id="KW-0808">Transferase</keyword>
<dbReference type="InterPro" id="IPR004424">
    <property type="entry name" value="IspE"/>
</dbReference>
<comment type="pathway">
    <text evidence="9">Isoprenoid biosynthesis; isopentenyl diphosphate biosynthesis via DXP pathway; isopentenyl diphosphate from 1-deoxy-D-xylulose 5-phosphate: step 3/6.</text>
</comment>
<evidence type="ECO:0000256" key="1">
    <source>
        <dbReference type="ARBA" id="ARBA00009684"/>
    </source>
</evidence>
<proteinExistence type="inferred from homology"/>
<dbReference type="Pfam" id="PF00288">
    <property type="entry name" value="GHMP_kinases_N"/>
    <property type="match status" value="1"/>
</dbReference>
<dbReference type="PANTHER" id="PTHR43527:SF2">
    <property type="entry name" value="4-DIPHOSPHOCYTIDYL-2-C-METHYL-D-ERYTHRITOL KINASE, CHLOROPLASTIC"/>
    <property type="match status" value="1"/>
</dbReference>
<dbReference type="EMBL" id="JAULBC010000001">
    <property type="protein sequence ID" value="MEX6686598.1"/>
    <property type="molecule type" value="Genomic_DNA"/>
</dbReference>
<name>A0ABV3ZDQ5_9BACT</name>
<organism evidence="12 13">
    <name type="scientific">Danxiaibacter flavus</name>
    <dbReference type="NCBI Taxonomy" id="3049108"/>
    <lineage>
        <taxon>Bacteria</taxon>
        <taxon>Pseudomonadati</taxon>
        <taxon>Bacteroidota</taxon>
        <taxon>Chitinophagia</taxon>
        <taxon>Chitinophagales</taxon>
        <taxon>Chitinophagaceae</taxon>
        <taxon>Danxiaibacter</taxon>
    </lineage>
</organism>
<comment type="similarity">
    <text evidence="1 9">Belongs to the GHMP kinase family. IspE subfamily.</text>
</comment>
<evidence type="ECO:0000256" key="6">
    <source>
        <dbReference type="ARBA" id="ARBA00022777"/>
    </source>
</evidence>
<evidence type="ECO:0000313" key="13">
    <source>
        <dbReference type="Proteomes" id="UP001560573"/>
    </source>
</evidence>
<dbReference type="NCBIfam" id="TIGR00154">
    <property type="entry name" value="ispE"/>
    <property type="match status" value="1"/>
</dbReference>
<dbReference type="SUPFAM" id="SSF55060">
    <property type="entry name" value="GHMP Kinase, C-terminal domain"/>
    <property type="match status" value="1"/>
</dbReference>
<evidence type="ECO:0000256" key="3">
    <source>
        <dbReference type="ARBA" id="ARBA00017473"/>
    </source>
</evidence>
<dbReference type="InterPro" id="IPR036554">
    <property type="entry name" value="GHMP_kinase_C_sf"/>
</dbReference>
<feature type="active site" evidence="9">
    <location>
        <position position="135"/>
    </location>
</feature>
<feature type="domain" description="GHMP kinase N-terminal" evidence="10">
    <location>
        <begin position="65"/>
        <end position="140"/>
    </location>
</feature>
<keyword evidence="13" id="KW-1185">Reference proteome</keyword>
<dbReference type="Gene3D" id="3.30.230.10">
    <property type="match status" value="1"/>
</dbReference>
<accession>A0ABV3ZDQ5</accession>
<dbReference type="InterPro" id="IPR014721">
    <property type="entry name" value="Ribsml_uS5_D2-typ_fold_subgr"/>
</dbReference>
<keyword evidence="5 9" id="KW-0547">Nucleotide-binding</keyword>
<evidence type="ECO:0000256" key="9">
    <source>
        <dbReference type="HAMAP-Rule" id="MF_00061"/>
    </source>
</evidence>
<protein>
    <recommendedName>
        <fullName evidence="3 9">4-diphosphocytidyl-2-C-methyl-D-erythritol kinase</fullName>
        <shortName evidence="9">CMK</shortName>
        <ecNumber evidence="2 9">2.7.1.148</ecNumber>
    </recommendedName>
    <alternativeName>
        <fullName evidence="8 9">4-(cytidine-5'-diphospho)-2-C-methyl-D-erythritol kinase</fullName>
    </alternativeName>
</protein>
<keyword evidence="7 9" id="KW-0067">ATP-binding</keyword>
<evidence type="ECO:0000256" key="5">
    <source>
        <dbReference type="ARBA" id="ARBA00022741"/>
    </source>
</evidence>
<comment type="catalytic activity">
    <reaction evidence="9">
        <text>4-CDP-2-C-methyl-D-erythritol + ATP = 4-CDP-2-C-methyl-D-erythritol 2-phosphate + ADP + H(+)</text>
        <dbReference type="Rhea" id="RHEA:18437"/>
        <dbReference type="ChEBI" id="CHEBI:15378"/>
        <dbReference type="ChEBI" id="CHEBI:30616"/>
        <dbReference type="ChEBI" id="CHEBI:57823"/>
        <dbReference type="ChEBI" id="CHEBI:57919"/>
        <dbReference type="ChEBI" id="CHEBI:456216"/>
        <dbReference type="EC" id="2.7.1.148"/>
    </reaction>
</comment>
<evidence type="ECO:0000259" key="11">
    <source>
        <dbReference type="Pfam" id="PF08544"/>
    </source>
</evidence>
<keyword evidence="9" id="KW-0414">Isoprene biosynthesis</keyword>
<dbReference type="GO" id="GO:0050515">
    <property type="term" value="F:4-(cytidine 5'-diphospho)-2-C-methyl-D-erythritol kinase activity"/>
    <property type="evidence" value="ECO:0007669"/>
    <property type="project" value="UniProtKB-EC"/>
</dbReference>
<evidence type="ECO:0000313" key="12">
    <source>
        <dbReference type="EMBL" id="MEX6686598.1"/>
    </source>
</evidence>
<dbReference type="InterPro" id="IPR013750">
    <property type="entry name" value="GHMP_kinase_C_dom"/>
</dbReference>
<comment type="caution">
    <text evidence="12">The sequence shown here is derived from an EMBL/GenBank/DDBJ whole genome shotgun (WGS) entry which is preliminary data.</text>
</comment>
<dbReference type="RefSeq" id="WP_369327994.1">
    <property type="nucleotide sequence ID" value="NZ_JAULBC010000001.1"/>
</dbReference>